<dbReference type="OrthoDB" id="2086981at2"/>
<dbReference type="AlphaFoldDB" id="C4L6X3"/>
<reference evidence="1 2" key="1">
    <citation type="journal article" date="2011" name="J. Bacteriol.">
        <title>Complete genome sequence of the Thermophilic Bacterium Exiguobacterium sp. AT1b.</title>
        <authorList>
            <person name="Vishnivetskaya T.A."/>
            <person name="Lucas S."/>
            <person name="Copeland A."/>
            <person name="Lapidus A."/>
            <person name="Glavina Del Rio T."/>
            <person name="Dalin E."/>
            <person name="Tice H."/>
            <person name="Bruce D.C."/>
            <person name="Goodwin L.A."/>
            <person name="Pitluck S."/>
            <person name="Saunders E."/>
            <person name="Brettin T."/>
            <person name="Detter C."/>
            <person name="Han C."/>
            <person name="Larimer F."/>
            <person name="Land M.L."/>
            <person name="Hauser L.J."/>
            <person name="Kyrpides N.C."/>
            <person name="Ovchinnikova G."/>
            <person name="Kathariou S."/>
            <person name="Ramaley R.F."/>
            <person name="Rodrigues D.F."/>
            <person name="Hendrix C."/>
            <person name="Richardson P."/>
            <person name="Tiedje J.M."/>
        </authorList>
    </citation>
    <scope>NUCLEOTIDE SEQUENCE [LARGE SCALE GENOMIC DNA]</scope>
    <source>
        <strain evidence="2">ATCC BAA-1283 / AT1b</strain>
    </source>
</reference>
<gene>
    <name evidence="1" type="ordered locus">EAT1b_1138</name>
</gene>
<organism evidence="1 2">
    <name type="scientific">Exiguobacterium sp. (strain ATCC BAA-1283 / AT1b)</name>
    <dbReference type="NCBI Taxonomy" id="360911"/>
    <lineage>
        <taxon>Bacteria</taxon>
        <taxon>Bacillati</taxon>
        <taxon>Bacillota</taxon>
        <taxon>Bacilli</taxon>
        <taxon>Bacillales</taxon>
        <taxon>Bacillales Family XII. Incertae Sedis</taxon>
        <taxon>Exiguobacterium</taxon>
    </lineage>
</organism>
<dbReference type="STRING" id="360911.EAT1b_1138"/>
<dbReference type="HOGENOM" id="CLU_150514_0_0_9"/>
<proteinExistence type="predicted"/>
<sequence length="134" mass="15809">MNEWEKWIPVKSIPERLHKESLMDDGDSLRIIVSDATEGQKYSFLFDGLLLSYRNSDEGSRLRMLEHLDRYYAHLEYGNWTLFKMKNSSYLEWFAQESLERYEGMGEVEHYVFLTSNDVIEVLSADPPTVTKMV</sequence>
<dbReference type="Proteomes" id="UP000000716">
    <property type="component" value="Chromosome"/>
</dbReference>
<evidence type="ECO:0000313" key="1">
    <source>
        <dbReference type="EMBL" id="ACQ70066.1"/>
    </source>
</evidence>
<keyword evidence="2" id="KW-1185">Reference proteome</keyword>
<dbReference type="KEGG" id="eat:EAT1b_1138"/>
<accession>C4L6X3</accession>
<dbReference type="RefSeq" id="WP_012727185.1">
    <property type="nucleotide sequence ID" value="NC_012673.1"/>
</dbReference>
<dbReference type="eggNOG" id="ENOG5032UIX">
    <property type="taxonomic scope" value="Bacteria"/>
</dbReference>
<evidence type="ECO:0000313" key="2">
    <source>
        <dbReference type="Proteomes" id="UP000000716"/>
    </source>
</evidence>
<dbReference type="EMBL" id="CP001615">
    <property type="protein sequence ID" value="ACQ70066.1"/>
    <property type="molecule type" value="Genomic_DNA"/>
</dbReference>
<protein>
    <submittedName>
        <fullName evidence="1">Uncharacterized protein</fullName>
    </submittedName>
</protein>
<name>C4L6X3_EXISA</name>